<feature type="domain" description="DUF4365" evidence="1">
    <location>
        <begin position="8"/>
        <end position="61"/>
    </location>
</feature>
<organism evidence="2 3">
    <name type="scientific">Phocaeicola vulgatus</name>
    <name type="common">Bacteroides vulgatus</name>
    <dbReference type="NCBI Taxonomy" id="821"/>
    <lineage>
        <taxon>Bacteria</taxon>
        <taxon>Pseudomonadati</taxon>
        <taxon>Bacteroidota</taxon>
        <taxon>Bacteroidia</taxon>
        <taxon>Bacteroidales</taxon>
        <taxon>Bacteroidaceae</taxon>
        <taxon>Phocaeicola</taxon>
    </lineage>
</organism>
<evidence type="ECO:0000259" key="1">
    <source>
        <dbReference type="Pfam" id="PF14280"/>
    </source>
</evidence>
<evidence type="ECO:0000313" key="2">
    <source>
        <dbReference type="EMBL" id="MBU9138596.1"/>
    </source>
</evidence>
<dbReference type="Proteomes" id="UP000736888">
    <property type="component" value="Unassembled WGS sequence"/>
</dbReference>
<evidence type="ECO:0000313" key="3">
    <source>
        <dbReference type="Proteomes" id="UP000736888"/>
    </source>
</evidence>
<dbReference type="AlphaFoldDB" id="A0AAW4M5T5"/>
<reference evidence="2" key="1">
    <citation type="submission" date="2021-06" db="EMBL/GenBank/DDBJ databases">
        <title>Collection of gut derived symbiotic bacterial strains cultured from healthy donors.</title>
        <authorList>
            <person name="Lin H."/>
            <person name="Littmann E."/>
            <person name="Pamer E.G."/>
        </authorList>
    </citation>
    <scope>NUCLEOTIDE SEQUENCE</scope>
    <source>
        <strain evidence="2">MSK.6.33</strain>
    </source>
</reference>
<proteinExistence type="predicted"/>
<name>A0AAW4M5T5_PHOVU</name>
<sequence length="79" mass="9149">MFVQEFFGWGWLSNTQENDDGIDGYIDVRDSMGRDLGVRIHVQIKSGLSYYKGIDNKGRLKLQPYSPKNTLEKHLKKLC</sequence>
<dbReference type="EMBL" id="JAHPYS010000012">
    <property type="protein sequence ID" value="MBU9138596.1"/>
    <property type="molecule type" value="Genomic_DNA"/>
</dbReference>
<dbReference type="Pfam" id="PF14280">
    <property type="entry name" value="DUF4365"/>
    <property type="match status" value="1"/>
</dbReference>
<protein>
    <submittedName>
        <fullName evidence="2">DUF4365 domain-containing protein</fullName>
    </submittedName>
</protein>
<gene>
    <name evidence="2" type="ORF">KTG10_07490</name>
</gene>
<comment type="caution">
    <text evidence="2">The sequence shown here is derived from an EMBL/GenBank/DDBJ whole genome shotgun (WGS) entry which is preliminary data.</text>
</comment>
<accession>A0AAW4M5T5</accession>
<dbReference type="RefSeq" id="WP_057099253.1">
    <property type="nucleotide sequence ID" value="NZ_JAHPYS010000012.1"/>
</dbReference>
<dbReference type="InterPro" id="IPR025375">
    <property type="entry name" value="DUF4365"/>
</dbReference>